<dbReference type="eggNOG" id="COG0201">
    <property type="taxonomic scope" value="Bacteria"/>
</dbReference>
<dbReference type="Pfam" id="PF00344">
    <property type="entry name" value="SecY"/>
    <property type="match status" value="1"/>
</dbReference>
<comment type="similarity">
    <text evidence="2 10 13">Belongs to the SecY/SEC61-alpha family.</text>
</comment>
<dbReference type="PROSITE" id="PS00756">
    <property type="entry name" value="SECY_2"/>
    <property type="match status" value="1"/>
</dbReference>
<feature type="transmembrane region" description="Helical" evidence="10">
    <location>
        <begin position="266"/>
        <end position="287"/>
    </location>
</feature>
<name>C4GC12_9FIRM</name>
<dbReference type="PROSITE" id="PS00755">
    <property type="entry name" value="SECY_1"/>
    <property type="match status" value="1"/>
</dbReference>
<dbReference type="SUPFAM" id="SSF103491">
    <property type="entry name" value="Preprotein translocase SecY subunit"/>
    <property type="match status" value="1"/>
</dbReference>
<dbReference type="Gene3D" id="1.10.3370.10">
    <property type="entry name" value="SecY subunit domain"/>
    <property type="match status" value="1"/>
</dbReference>
<comment type="subunit">
    <text evidence="10">Component of the Sec protein translocase complex. Heterotrimer consisting of SecY, SecE and SecG subunits. The heterotrimers can form oligomers, although 1 heterotrimer is thought to be able to translocate proteins. Interacts with the ribosome. Interacts with SecDF, and other proteins may be involved. Interacts with SecA.</text>
</comment>
<evidence type="ECO:0000256" key="11">
    <source>
        <dbReference type="RuleBase" id="RU000537"/>
    </source>
</evidence>
<evidence type="ECO:0000256" key="10">
    <source>
        <dbReference type="HAMAP-Rule" id="MF_01465"/>
    </source>
</evidence>
<dbReference type="InterPro" id="IPR026593">
    <property type="entry name" value="SecY"/>
</dbReference>
<evidence type="ECO:0000256" key="8">
    <source>
        <dbReference type="ARBA" id="ARBA00023136"/>
    </source>
</evidence>
<evidence type="ECO:0000313" key="14">
    <source>
        <dbReference type="EMBL" id="EEP27954.1"/>
    </source>
</evidence>
<dbReference type="RefSeq" id="WP_006906497.1">
    <property type="nucleotide sequence ID" value="NZ_GG665866.1"/>
</dbReference>
<evidence type="ECO:0000256" key="13">
    <source>
        <dbReference type="RuleBase" id="RU004349"/>
    </source>
</evidence>
<evidence type="ECO:0000256" key="7">
    <source>
        <dbReference type="ARBA" id="ARBA00023010"/>
    </source>
</evidence>
<sequence>MLKTLHNAFKIKDIRRRIWFTLMILVVVRIGSMIHLPGVQGDVFNNLFSSTGGASDFLDAITGGSLSQMSIFALNITPYITSSIIVQLLTIAFPALEEMQRDGEQGRKKMTRITRYLTVGLALGESLAMAIGFGRGGYLVQFNALYVFEVVVALTAGSTILMWLGERITERGVGNGISIVLVINIISRIPQDLQTLFKQFISGKAAAKAVLAALVILAIILAVVIMTVYLQDAERKIPVQYSRKIAGRRSVGGTSSHIPLKVNTGGVIPVIFAQSLMQTPVILAALLGKGNGNGIGSKILKLLSQSHWFHTTEWIYTIGAAIYVVLIIAFAYFYTSITFNPLEIADNIKKQGGFIPGIRPGKPTSDYLSGILRSIILIGAVGLTIVTMLPIIFNGLFNANVSFGGTSLIIIVGVVIETLKQIESQMMVRNYKGFLNN</sequence>
<evidence type="ECO:0000256" key="9">
    <source>
        <dbReference type="ARBA" id="ARBA00039733"/>
    </source>
</evidence>
<dbReference type="InterPro" id="IPR002208">
    <property type="entry name" value="SecY/SEC61-alpha"/>
</dbReference>
<accession>C4GC12</accession>
<dbReference type="HOGENOM" id="CLU_030313_0_0_9"/>
<keyword evidence="3 10" id="KW-0813">Transport</keyword>
<evidence type="ECO:0000256" key="3">
    <source>
        <dbReference type="ARBA" id="ARBA00022448"/>
    </source>
</evidence>
<keyword evidence="7 10" id="KW-0811">Translocation</keyword>
<protein>
    <recommendedName>
        <fullName evidence="9 10">Protein translocase subunit SecY</fullName>
    </recommendedName>
</protein>
<dbReference type="InterPro" id="IPR030659">
    <property type="entry name" value="SecY_CS"/>
</dbReference>
<dbReference type="PANTHER" id="PTHR10906">
    <property type="entry name" value="SECY/SEC61-ALPHA FAMILY MEMBER"/>
    <property type="match status" value="1"/>
</dbReference>
<feature type="transmembrane region" description="Helical" evidence="10">
    <location>
        <begin position="116"/>
        <end position="138"/>
    </location>
</feature>
<comment type="subcellular location">
    <subcellularLocation>
        <location evidence="10">Cell membrane</location>
        <topology evidence="10">Multi-pass membrane protein</topology>
    </subcellularLocation>
    <subcellularLocation>
        <location evidence="1 12">Membrane</location>
        <topology evidence="1 12">Multi-pass membrane protein</topology>
    </subcellularLocation>
</comment>
<dbReference type="GO" id="GO:0006605">
    <property type="term" value="P:protein targeting"/>
    <property type="evidence" value="ECO:0007669"/>
    <property type="project" value="UniProtKB-UniRule"/>
</dbReference>
<dbReference type="EMBL" id="ACIP02000003">
    <property type="protein sequence ID" value="EEP27954.1"/>
    <property type="molecule type" value="Genomic_DNA"/>
</dbReference>
<gene>
    <name evidence="10 14" type="primary">secY</name>
    <name evidence="14" type="ORF">GCWU000342_01499</name>
</gene>
<evidence type="ECO:0000256" key="12">
    <source>
        <dbReference type="RuleBase" id="RU003484"/>
    </source>
</evidence>
<keyword evidence="8 10" id="KW-0472">Membrane</keyword>
<keyword evidence="15" id="KW-1185">Reference proteome</keyword>
<dbReference type="PRINTS" id="PR00303">
    <property type="entry name" value="SECYTRNLCASE"/>
</dbReference>
<organism evidence="14 15">
    <name type="scientific">Shuttleworthella satelles DSM 14600</name>
    <dbReference type="NCBI Taxonomy" id="626523"/>
    <lineage>
        <taxon>Bacteria</taxon>
        <taxon>Bacillati</taxon>
        <taxon>Bacillota</taxon>
        <taxon>Clostridia</taxon>
        <taxon>Lachnospirales</taxon>
        <taxon>Lachnospiraceae</taxon>
        <taxon>Shuttleworthella</taxon>
    </lineage>
</organism>
<evidence type="ECO:0000256" key="5">
    <source>
        <dbReference type="ARBA" id="ARBA00022927"/>
    </source>
</evidence>
<evidence type="ECO:0000256" key="2">
    <source>
        <dbReference type="ARBA" id="ARBA00005751"/>
    </source>
</evidence>
<dbReference type="PIRSF" id="PIRSF004557">
    <property type="entry name" value="SecY"/>
    <property type="match status" value="1"/>
</dbReference>
<dbReference type="FunFam" id="1.10.3370.10:FF:000001">
    <property type="entry name" value="Preprotein translocase subunit SecY"/>
    <property type="match status" value="1"/>
</dbReference>
<dbReference type="Proteomes" id="UP000003494">
    <property type="component" value="Unassembled WGS sequence"/>
</dbReference>
<reference evidence="14" key="1">
    <citation type="submission" date="2009-04" db="EMBL/GenBank/DDBJ databases">
        <authorList>
            <person name="Weinstock G."/>
            <person name="Sodergren E."/>
            <person name="Clifton S."/>
            <person name="Fulton L."/>
            <person name="Fulton B."/>
            <person name="Courtney L."/>
            <person name="Fronick C."/>
            <person name="Harrison M."/>
            <person name="Strong C."/>
            <person name="Farmer C."/>
            <person name="Delahaunty K."/>
            <person name="Markovic C."/>
            <person name="Hall O."/>
            <person name="Minx P."/>
            <person name="Tomlinson C."/>
            <person name="Mitreva M."/>
            <person name="Nelson J."/>
            <person name="Hou S."/>
            <person name="Wollam A."/>
            <person name="Pepin K.H."/>
            <person name="Johnson M."/>
            <person name="Bhonagiri V."/>
            <person name="Nash W.E."/>
            <person name="Warren W."/>
            <person name="Chinwalla A."/>
            <person name="Mardis E.R."/>
            <person name="Wilson R.K."/>
        </authorList>
    </citation>
    <scope>NUCLEOTIDE SEQUENCE [LARGE SCALE GENOMIC DNA]</scope>
    <source>
        <strain evidence="14">DSM 14600</strain>
    </source>
</reference>
<feature type="transmembrane region" description="Helical" evidence="10">
    <location>
        <begin position="18"/>
        <end position="36"/>
    </location>
</feature>
<feature type="transmembrane region" description="Helical" evidence="10">
    <location>
        <begin position="144"/>
        <end position="165"/>
    </location>
</feature>
<feature type="transmembrane region" description="Helical" evidence="10">
    <location>
        <begin position="371"/>
        <end position="393"/>
    </location>
</feature>
<evidence type="ECO:0000256" key="1">
    <source>
        <dbReference type="ARBA" id="ARBA00004141"/>
    </source>
</evidence>
<dbReference type="GO" id="GO:0043952">
    <property type="term" value="P:protein transport by the Sec complex"/>
    <property type="evidence" value="ECO:0007669"/>
    <property type="project" value="UniProtKB-UniRule"/>
</dbReference>
<dbReference type="NCBIfam" id="TIGR00967">
    <property type="entry name" value="3a0501s007"/>
    <property type="match status" value="1"/>
</dbReference>
<evidence type="ECO:0000256" key="4">
    <source>
        <dbReference type="ARBA" id="ARBA00022692"/>
    </source>
</evidence>
<keyword evidence="5 10" id="KW-0653">Protein transport</keyword>
<dbReference type="GO" id="GO:0005886">
    <property type="term" value="C:plasma membrane"/>
    <property type="evidence" value="ECO:0007669"/>
    <property type="project" value="UniProtKB-SubCell"/>
</dbReference>
<dbReference type="STRING" id="626523.GCWU000342_01499"/>
<proteinExistence type="inferred from homology"/>
<comment type="function">
    <text evidence="10 11">The central subunit of the protein translocation channel SecYEG. Consists of two halves formed by TMs 1-5 and 6-10. These two domains form a lateral gate at the front which open onto the bilayer between TMs 2 and 7, and are clamped together by SecE at the back. The channel is closed by both a pore ring composed of hydrophobic SecY resides and a short helix (helix 2A) on the extracellular side of the membrane which forms a plug. The plug probably moves laterally to allow the channel to open. The ring and the pore may move independently.</text>
</comment>
<comment type="caution">
    <text evidence="14">The sequence shown here is derived from an EMBL/GenBank/DDBJ whole genome shotgun (WGS) entry which is preliminary data.</text>
</comment>
<keyword evidence="4 10" id="KW-0812">Transmembrane</keyword>
<evidence type="ECO:0000313" key="15">
    <source>
        <dbReference type="Proteomes" id="UP000003494"/>
    </source>
</evidence>
<feature type="transmembrane region" description="Helical" evidence="10">
    <location>
        <begin position="76"/>
        <end position="96"/>
    </location>
</feature>
<dbReference type="HAMAP" id="MF_01465">
    <property type="entry name" value="SecY"/>
    <property type="match status" value="1"/>
</dbReference>
<dbReference type="AlphaFoldDB" id="C4GC12"/>
<dbReference type="InterPro" id="IPR023201">
    <property type="entry name" value="SecY_dom_sf"/>
</dbReference>
<keyword evidence="6 10" id="KW-1133">Transmembrane helix</keyword>
<evidence type="ECO:0000256" key="6">
    <source>
        <dbReference type="ARBA" id="ARBA00022989"/>
    </source>
</evidence>
<feature type="transmembrane region" description="Helical" evidence="10">
    <location>
        <begin position="172"/>
        <end position="189"/>
    </location>
</feature>
<keyword evidence="10" id="KW-1003">Cell membrane</keyword>
<feature type="transmembrane region" description="Helical" evidence="10">
    <location>
        <begin position="209"/>
        <end position="230"/>
    </location>
</feature>
<dbReference type="GO" id="GO:0065002">
    <property type="term" value="P:intracellular protein transmembrane transport"/>
    <property type="evidence" value="ECO:0007669"/>
    <property type="project" value="UniProtKB-UniRule"/>
</dbReference>
<feature type="transmembrane region" description="Helical" evidence="10">
    <location>
        <begin position="314"/>
        <end position="334"/>
    </location>
</feature>
<feature type="transmembrane region" description="Helical" evidence="10">
    <location>
        <begin position="399"/>
        <end position="419"/>
    </location>
</feature>